<dbReference type="CDD" id="cd07724">
    <property type="entry name" value="POD-like_MBL-fold"/>
    <property type="match status" value="1"/>
</dbReference>
<proteinExistence type="inferred from homology"/>
<keyword evidence="8" id="KW-0408">Iron</keyword>
<dbReference type="RefSeq" id="WP_011479955.1">
    <property type="nucleotide sequence ID" value="NC_007947.1"/>
</dbReference>
<dbReference type="Proteomes" id="UP000002440">
    <property type="component" value="Chromosome"/>
</dbReference>
<dbReference type="Gene3D" id="3.60.15.10">
    <property type="entry name" value="Ribonuclease Z/Hydroxyacylglutathione hydrolase-like"/>
    <property type="match status" value="1"/>
</dbReference>
<keyword evidence="11" id="KW-1185">Reference proteome</keyword>
<dbReference type="Pfam" id="PF00753">
    <property type="entry name" value="Lactamase_B"/>
    <property type="match status" value="1"/>
</dbReference>
<comment type="cofactor">
    <cofactor evidence="1">
        <name>Fe(2+)</name>
        <dbReference type="ChEBI" id="CHEBI:29033"/>
    </cofactor>
</comment>
<evidence type="ECO:0000256" key="1">
    <source>
        <dbReference type="ARBA" id="ARBA00001954"/>
    </source>
</evidence>
<evidence type="ECO:0000256" key="3">
    <source>
        <dbReference type="ARBA" id="ARBA00022723"/>
    </source>
</evidence>
<dbReference type="GO" id="GO:0046872">
    <property type="term" value="F:metal ion binding"/>
    <property type="evidence" value="ECO:0007669"/>
    <property type="project" value="UniProtKB-KW"/>
</dbReference>
<keyword evidence="3" id="KW-0479">Metal-binding</keyword>
<accession>Q1H0I6</accession>
<gene>
    <name evidence="10" type="ordered locus">Mfla_1733</name>
</gene>
<keyword evidence="6" id="KW-0007">Acetylation</keyword>
<dbReference type="InterPro" id="IPR051682">
    <property type="entry name" value="Mito_Persulfide_Diox"/>
</dbReference>
<dbReference type="SMART" id="SM00849">
    <property type="entry name" value="Lactamase_B"/>
    <property type="match status" value="1"/>
</dbReference>
<dbReference type="eggNOG" id="COG0491">
    <property type="taxonomic scope" value="Bacteria"/>
</dbReference>
<dbReference type="GO" id="GO:0050313">
    <property type="term" value="F:sulfur dioxygenase activity"/>
    <property type="evidence" value="ECO:0007669"/>
    <property type="project" value="InterPro"/>
</dbReference>
<dbReference type="HOGENOM" id="CLU_030571_7_0_4"/>
<keyword evidence="5" id="KW-0223">Dioxygenase</keyword>
<dbReference type="KEGG" id="mfa:Mfla_1733"/>
<evidence type="ECO:0000259" key="9">
    <source>
        <dbReference type="SMART" id="SM00849"/>
    </source>
</evidence>
<keyword evidence="7" id="KW-0560">Oxidoreductase</keyword>
<evidence type="ECO:0000313" key="11">
    <source>
        <dbReference type="Proteomes" id="UP000002440"/>
    </source>
</evidence>
<sequence>MIFRQLFDQESSTYTYLLGDESSKEALLIDPVDSGLQLYLTLLDQYGLVLKYSLDTHVHADHITASGLLRQETSTLTGIGSRCNALLADLQLQHGDQLSLGQHIVDVLATPGHTAGSVSYLMNDRVFTGDSLMINGCGRTDFQGGDPGTLYDSITGQLFTLPDETLVYPGHDYKGYRVSAIGQEKAINPRLAGKSREEFIAIMNALDLPKPDMLEVAVPANKRLGIEAYPHG</sequence>
<dbReference type="STRING" id="265072.Mfla_1733"/>
<evidence type="ECO:0000256" key="7">
    <source>
        <dbReference type="ARBA" id="ARBA00023002"/>
    </source>
</evidence>
<organism evidence="10 11">
    <name type="scientific">Methylobacillus flagellatus (strain ATCC 51484 / DSM 6875 / VKM B-1610 / KT)</name>
    <dbReference type="NCBI Taxonomy" id="265072"/>
    <lineage>
        <taxon>Bacteria</taxon>
        <taxon>Pseudomonadati</taxon>
        <taxon>Pseudomonadota</taxon>
        <taxon>Betaproteobacteria</taxon>
        <taxon>Nitrosomonadales</taxon>
        <taxon>Methylophilaceae</taxon>
        <taxon>Methylobacillus</taxon>
    </lineage>
</organism>
<dbReference type="PANTHER" id="PTHR43084:SF1">
    <property type="entry name" value="PERSULFIDE DIOXYGENASE ETHE1, MITOCHONDRIAL"/>
    <property type="match status" value="1"/>
</dbReference>
<protein>
    <submittedName>
        <fullName evidence="10">Beta-lactamase-like protein</fullName>
    </submittedName>
</protein>
<dbReference type="InterPro" id="IPR044528">
    <property type="entry name" value="POD-like_MBL-fold"/>
</dbReference>
<comment type="similarity">
    <text evidence="2">Belongs to the metallo-beta-lactamase superfamily. Glyoxalase II family.</text>
</comment>
<name>Q1H0I6_METFK</name>
<keyword evidence="4" id="KW-0809">Transit peptide</keyword>
<evidence type="ECO:0000256" key="8">
    <source>
        <dbReference type="ARBA" id="ARBA00023004"/>
    </source>
</evidence>
<evidence type="ECO:0000256" key="2">
    <source>
        <dbReference type="ARBA" id="ARBA00006759"/>
    </source>
</evidence>
<dbReference type="GO" id="GO:0070813">
    <property type="term" value="P:hydrogen sulfide metabolic process"/>
    <property type="evidence" value="ECO:0007669"/>
    <property type="project" value="TreeGrafter"/>
</dbReference>
<dbReference type="InterPro" id="IPR036866">
    <property type="entry name" value="RibonucZ/Hydroxyglut_hydro"/>
</dbReference>
<dbReference type="InterPro" id="IPR001279">
    <property type="entry name" value="Metallo-B-lactamas"/>
</dbReference>
<evidence type="ECO:0000256" key="5">
    <source>
        <dbReference type="ARBA" id="ARBA00022964"/>
    </source>
</evidence>
<dbReference type="GO" id="GO:0006749">
    <property type="term" value="P:glutathione metabolic process"/>
    <property type="evidence" value="ECO:0007669"/>
    <property type="project" value="InterPro"/>
</dbReference>
<evidence type="ECO:0000256" key="6">
    <source>
        <dbReference type="ARBA" id="ARBA00022990"/>
    </source>
</evidence>
<evidence type="ECO:0000313" key="10">
    <source>
        <dbReference type="EMBL" id="ABE50001.1"/>
    </source>
</evidence>
<dbReference type="SUPFAM" id="SSF56281">
    <property type="entry name" value="Metallo-hydrolase/oxidoreductase"/>
    <property type="match status" value="1"/>
</dbReference>
<reference evidence="10 11" key="1">
    <citation type="submission" date="2006-03" db="EMBL/GenBank/DDBJ databases">
        <title>Complete sequence of Methylobacillus flagellatus KT.</title>
        <authorList>
            <consortium name="US DOE Joint Genome Institute"/>
            <person name="Copeland A."/>
            <person name="Lucas S."/>
            <person name="Lapidus A."/>
            <person name="Barry K."/>
            <person name="Detter J.C."/>
            <person name="Glavina del Rio T."/>
            <person name="Hammon N."/>
            <person name="Israni S."/>
            <person name="Dalin E."/>
            <person name="Tice H."/>
            <person name="Pitluck S."/>
            <person name="Brettin T."/>
            <person name="Bruce D."/>
            <person name="Han C."/>
            <person name="Tapia R."/>
            <person name="Saunders E."/>
            <person name="Gilna P."/>
            <person name="Schmutz J."/>
            <person name="Larimer F."/>
            <person name="Land M."/>
            <person name="Kyrpides N."/>
            <person name="Anderson I."/>
            <person name="Richardson P."/>
        </authorList>
    </citation>
    <scope>NUCLEOTIDE SEQUENCE [LARGE SCALE GENOMIC DNA]</scope>
    <source>
        <strain evidence="11">KT / ATCC 51484 / DSM 6875</strain>
    </source>
</reference>
<dbReference type="EMBL" id="CP000284">
    <property type="protein sequence ID" value="ABE50001.1"/>
    <property type="molecule type" value="Genomic_DNA"/>
</dbReference>
<dbReference type="PANTHER" id="PTHR43084">
    <property type="entry name" value="PERSULFIDE DIOXYGENASE ETHE1"/>
    <property type="match status" value="1"/>
</dbReference>
<feature type="domain" description="Metallo-beta-lactamase" evidence="9">
    <location>
        <begin position="12"/>
        <end position="171"/>
    </location>
</feature>
<dbReference type="FunFam" id="3.60.15.10:FF:000013">
    <property type="entry name" value="Persulfide dioxygenase ETHE1, mitochondrial"/>
    <property type="match status" value="1"/>
</dbReference>
<dbReference type="AlphaFoldDB" id="Q1H0I6"/>
<evidence type="ECO:0000256" key="4">
    <source>
        <dbReference type="ARBA" id="ARBA00022946"/>
    </source>
</evidence>